<comment type="caution">
    <text evidence="1">The sequence shown here is derived from an EMBL/GenBank/DDBJ whole genome shotgun (WGS) entry which is preliminary data.</text>
</comment>
<evidence type="ECO:0000313" key="1">
    <source>
        <dbReference type="EMBL" id="KKL79968.1"/>
    </source>
</evidence>
<protein>
    <submittedName>
        <fullName evidence="1">Uncharacterized protein</fullName>
    </submittedName>
</protein>
<gene>
    <name evidence="1" type="ORF">LCGC14_2009520</name>
</gene>
<dbReference type="AlphaFoldDB" id="A0A0F9F0Q5"/>
<accession>A0A0F9F0Q5</accession>
<name>A0A0F9F0Q5_9ZZZZ</name>
<feature type="non-terminal residue" evidence="1">
    <location>
        <position position="655"/>
    </location>
</feature>
<organism evidence="1">
    <name type="scientific">marine sediment metagenome</name>
    <dbReference type="NCBI Taxonomy" id="412755"/>
    <lineage>
        <taxon>unclassified sequences</taxon>
        <taxon>metagenomes</taxon>
        <taxon>ecological metagenomes</taxon>
    </lineage>
</organism>
<reference evidence="1" key="1">
    <citation type="journal article" date="2015" name="Nature">
        <title>Complex archaea that bridge the gap between prokaryotes and eukaryotes.</title>
        <authorList>
            <person name="Spang A."/>
            <person name="Saw J.H."/>
            <person name="Jorgensen S.L."/>
            <person name="Zaremba-Niedzwiedzka K."/>
            <person name="Martijn J."/>
            <person name="Lind A.E."/>
            <person name="van Eijk R."/>
            <person name="Schleper C."/>
            <person name="Guy L."/>
            <person name="Ettema T.J."/>
        </authorList>
    </citation>
    <scope>NUCLEOTIDE SEQUENCE</scope>
</reference>
<sequence>MAQKNPPGERIKLWSDFSAGVGYLVDDGRTPGMYQASGLLGLRGELRPAPFKNTVTIGTDEAHHYQYFFEEALNNQTPVHDADSTGKANASTTLTVSHTVANQPNRVLLVWIGYDNSPGWAGDGVTYNGTAMTLSKVAWHATSFCGMDLFSLVAPDVGTHDIVMTITPAMNVVMIAASFYKASQSVPIRSIFGPAGQTGDGTEITQTGIDSSSDEIMVMGSATLVNTTDTVDGAETLIGTNINDGNDIRGTAGFKAGSASGSLTHTLGSSGKFVKVGASVVGASGANRPGYLYGMRGAAAGNTPCYLDKLDLFNNSFATLEAGSHELTSLLKPGQPARYQGFWYLPTGASKDPRKLTVGEGAVVDDTLAAETSGNGGDHLGNLNGQMIQGLTGSGFIILKVDGTPTTDADWGSYFPVGDKEVRAAAVSGLAGLSWCMTDEGLFSFNNKARSRLVFEDFNLSTSLEHMAMVPWFDGVVMGTPQGIFYYVPGERPINIGFTGKNNSGVPPVGVTELLSGRFLGVDTYGSFIYTIYQPDPTTTTALIMYAEAISDPRDSTINWNVLGGVTLDHVSRFAGIHVADSGFPISAATETIPTLWFGEQGSPRYMRLSSTGGPIKTRTIEERANLSGDAFMSELRFTEPVDLTEIVVHTSRDM</sequence>
<proteinExistence type="predicted"/>
<dbReference type="EMBL" id="LAZR01023007">
    <property type="protein sequence ID" value="KKL79968.1"/>
    <property type="molecule type" value="Genomic_DNA"/>
</dbReference>